<evidence type="ECO:0000259" key="6">
    <source>
        <dbReference type="Pfam" id="PF07980"/>
    </source>
</evidence>
<dbReference type="SUPFAM" id="SSF48452">
    <property type="entry name" value="TPR-like"/>
    <property type="match status" value="1"/>
</dbReference>
<keyword evidence="5" id="KW-0998">Cell outer membrane</keyword>
<comment type="similarity">
    <text evidence="2">Belongs to the SusD family.</text>
</comment>
<evidence type="ECO:0000256" key="5">
    <source>
        <dbReference type="ARBA" id="ARBA00023237"/>
    </source>
</evidence>
<dbReference type="InterPro" id="IPR012944">
    <property type="entry name" value="SusD_RagB_dom"/>
</dbReference>
<keyword evidence="4" id="KW-0472">Membrane</keyword>
<evidence type="ECO:0000313" key="8">
    <source>
        <dbReference type="Proteomes" id="UP000475249"/>
    </source>
</evidence>
<dbReference type="EMBL" id="WXYO01000005">
    <property type="protein sequence ID" value="NAS12748.1"/>
    <property type="molecule type" value="Genomic_DNA"/>
</dbReference>
<dbReference type="InterPro" id="IPR011990">
    <property type="entry name" value="TPR-like_helical_dom_sf"/>
</dbReference>
<dbReference type="RefSeq" id="WP_161435776.1">
    <property type="nucleotide sequence ID" value="NZ_WXYO01000005.1"/>
</dbReference>
<dbReference type="Pfam" id="PF07980">
    <property type="entry name" value="SusD_RagB"/>
    <property type="match status" value="1"/>
</dbReference>
<evidence type="ECO:0000256" key="4">
    <source>
        <dbReference type="ARBA" id="ARBA00023136"/>
    </source>
</evidence>
<dbReference type="AlphaFoldDB" id="A0A6L9EDV0"/>
<evidence type="ECO:0000256" key="2">
    <source>
        <dbReference type="ARBA" id="ARBA00006275"/>
    </source>
</evidence>
<protein>
    <submittedName>
        <fullName evidence="7">RagB/SusD family nutrient uptake outer membrane protein</fullName>
    </submittedName>
</protein>
<comment type="subcellular location">
    <subcellularLocation>
        <location evidence="1">Cell outer membrane</location>
    </subcellularLocation>
</comment>
<accession>A0A6L9EDV0</accession>
<keyword evidence="8" id="KW-1185">Reference proteome</keyword>
<dbReference type="GO" id="GO:0009279">
    <property type="term" value="C:cell outer membrane"/>
    <property type="evidence" value="ECO:0007669"/>
    <property type="project" value="UniProtKB-SubCell"/>
</dbReference>
<evidence type="ECO:0000256" key="3">
    <source>
        <dbReference type="ARBA" id="ARBA00022729"/>
    </source>
</evidence>
<dbReference type="PROSITE" id="PS51257">
    <property type="entry name" value="PROKAR_LIPOPROTEIN"/>
    <property type="match status" value="1"/>
</dbReference>
<gene>
    <name evidence="7" type="ORF">GTQ38_12085</name>
</gene>
<sequence length="518" mass="57239">MKKRRIFNQVGWVSAIVAALFISCTDLEIEETDSIIAEDSGEFGGVEGAAGALDQLYTDVGGNFGNQERMYGMSEVASDELLVPTRGTDWGDNGIWRAYHNHTWDANHGFILDAWNNLNQAVFRASELIDPRTAALGEFTNQQIAEAKFLRALNMYFVMDLWGQVPFREVDEGPEIDPRILSPQEAYDFILGDINEALPDLPTIGPGGDPFQASKAAANFLLAKLYLNADRYTGTANYAGVITAVDAITADGFALDSGYFDIFEPTEDTESVFVIRGDVGTRIWNTLHYNLNAPDNEGGGWNGFATLAEIYDLFEGDPNTNYVGDGQEERRGWVPDATTATADNLGIGYGFLIGQQYEQDGTPLNDRPGAPLVFTKDFPGLVGNNERTGVRVIKYHPSSPAGSRRQHMILFRYADAHLMKAEATLRSGGDALAMVNELRTIRSASPLGTINEDELLDERVRELYAEYWRRNDLLRYGQFTKDWPFKDPAAVGNADRNLFPIPAVAILSNPNLVQNPGY</sequence>
<organism evidence="7 8">
    <name type="scientific">Poritiphilus flavus</name>
    <dbReference type="NCBI Taxonomy" id="2697053"/>
    <lineage>
        <taxon>Bacteria</taxon>
        <taxon>Pseudomonadati</taxon>
        <taxon>Bacteroidota</taxon>
        <taxon>Flavobacteriia</taxon>
        <taxon>Flavobacteriales</taxon>
        <taxon>Flavobacteriaceae</taxon>
        <taxon>Poritiphilus</taxon>
    </lineage>
</organism>
<name>A0A6L9EDV0_9FLAO</name>
<evidence type="ECO:0000256" key="1">
    <source>
        <dbReference type="ARBA" id="ARBA00004442"/>
    </source>
</evidence>
<reference evidence="7 8" key="1">
    <citation type="submission" date="2020-01" db="EMBL/GenBank/DDBJ databases">
        <title>Bacteria diversity of Porities sp.</title>
        <authorList>
            <person name="Wang G."/>
        </authorList>
    </citation>
    <scope>NUCLEOTIDE SEQUENCE [LARGE SCALE GENOMIC DNA]</scope>
    <source>
        <strain evidence="7 8">R33</strain>
    </source>
</reference>
<comment type="caution">
    <text evidence="7">The sequence shown here is derived from an EMBL/GenBank/DDBJ whole genome shotgun (WGS) entry which is preliminary data.</text>
</comment>
<keyword evidence="3" id="KW-0732">Signal</keyword>
<feature type="domain" description="RagB/SusD" evidence="6">
    <location>
        <begin position="270"/>
        <end position="518"/>
    </location>
</feature>
<evidence type="ECO:0000313" key="7">
    <source>
        <dbReference type="EMBL" id="NAS12748.1"/>
    </source>
</evidence>
<dbReference type="Gene3D" id="1.25.40.390">
    <property type="match status" value="1"/>
</dbReference>
<dbReference type="Proteomes" id="UP000475249">
    <property type="component" value="Unassembled WGS sequence"/>
</dbReference>
<proteinExistence type="inferred from homology"/>